<proteinExistence type="inferred from homology"/>
<protein>
    <submittedName>
        <fullName evidence="3">Amidohydrolase</fullName>
    </submittedName>
</protein>
<dbReference type="AlphaFoldDB" id="A0A2S5KTW0"/>
<feature type="domain" description="Amidohydrolase-related" evidence="2">
    <location>
        <begin position="3"/>
        <end position="271"/>
    </location>
</feature>
<name>A0A2S5KTW0_9PROT</name>
<evidence type="ECO:0000256" key="1">
    <source>
        <dbReference type="ARBA" id="ARBA00038310"/>
    </source>
</evidence>
<dbReference type="SUPFAM" id="SSF51556">
    <property type="entry name" value="Metallo-dependent hydrolases"/>
    <property type="match status" value="1"/>
</dbReference>
<dbReference type="InterPro" id="IPR006680">
    <property type="entry name" value="Amidohydro-rel"/>
</dbReference>
<dbReference type="Gene3D" id="3.20.20.140">
    <property type="entry name" value="Metal-dependent hydrolases"/>
    <property type="match status" value="1"/>
</dbReference>
<evidence type="ECO:0000313" key="4">
    <source>
        <dbReference type="Proteomes" id="UP000238196"/>
    </source>
</evidence>
<dbReference type="EMBL" id="PRLP01000020">
    <property type="protein sequence ID" value="PPC78153.1"/>
    <property type="molecule type" value="Genomic_DNA"/>
</dbReference>
<accession>A0A2S5KTW0</accession>
<gene>
    <name evidence="3" type="ORF">C4K68_06835</name>
</gene>
<sequence>MRVDAHQHFWQIERGDYGWLSPKLGVLYRDYLPENLLPLLAQQQIDATILVQAAPTLAETEYLLTLAEQYEQVAGVVGWVDFASPDAVADIQRLARHPKLLGLRPMLQDIADTDWMLGAALHPAYEALIKAGLVFDALVAPRHLPGLLQLLQRYPAMRVVIDHAAKPQIRDAAFQPWAEQMAQLASETQAYCKLSGLVTEASAQWTVSDLQPYVDVLLNTFGSERLLWGSDWPVCLLAADYAQWRQASEQLLAGVESCDGIFGLNAARVYGVGSG</sequence>
<dbReference type="InterPro" id="IPR032466">
    <property type="entry name" value="Metal_Hydrolase"/>
</dbReference>
<dbReference type="Proteomes" id="UP000238196">
    <property type="component" value="Unassembled WGS sequence"/>
</dbReference>
<dbReference type="PANTHER" id="PTHR43569:SF2">
    <property type="entry name" value="AMIDOHYDROLASE-RELATED DOMAIN-CONTAINING PROTEIN"/>
    <property type="match status" value="1"/>
</dbReference>
<dbReference type="GO" id="GO:0016787">
    <property type="term" value="F:hydrolase activity"/>
    <property type="evidence" value="ECO:0007669"/>
    <property type="project" value="InterPro"/>
</dbReference>
<evidence type="ECO:0000259" key="2">
    <source>
        <dbReference type="Pfam" id="PF04909"/>
    </source>
</evidence>
<dbReference type="Pfam" id="PF04909">
    <property type="entry name" value="Amidohydro_2"/>
    <property type="match status" value="1"/>
</dbReference>
<organism evidence="3 4">
    <name type="scientific">Proteobacteria bacterium 228</name>
    <dbReference type="NCBI Taxonomy" id="2083153"/>
    <lineage>
        <taxon>Bacteria</taxon>
        <taxon>Pseudomonadati</taxon>
        <taxon>Pseudomonadota</taxon>
    </lineage>
</organism>
<dbReference type="OrthoDB" id="9787654at2"/>
<comment type="similarity">
    <text evidence="1">Belongs to the metallo-dependent hydrolases superfamily.</text>
</comment>
<evidence type="ECO:0000313" key="3">
    <source>
        <dbReference type="EMBL" id="PPC78153.1"/>
    </source>
</evidence>
<comment type="caution">
    <text evidence="3">The sequence shown here is derived from an EMBL/GenBank/DDBJ whole genome shotgun (WGS) entry which is preliminary data.</text>
</comment>
<reference evidence="3 4" key="1">
    <citation type="submission" date="2018-02" db="EMBL/GenBank/DDBJ databases">
        <title>novel marine gammaproteobacteria from coastal saline agro ecosystem.</title>
        <authorList>
            <person name="Krishnan R."/>
            <person name="Ramesh Kumar N."/>
        </authorList>
    </citation>
    <scope>NUCLEOTIDE SEQUENCE [LARGE SCALE GENOMIC DNA]</scope>
    <source>
        <strain evidence="3 4">228</strain>
    </source>
</reference>
<dbReference type="InterPro" id="IPR052350">
    <property type="entry name" value="Metallo-dep_Lactonases"/>
</dbReference>
<dbReference type="PANTHER" id="PTHR43569">
    <property type="entry name" value="AMIDOHYDROLASE"/>
    <property type="match status" value="1"/>
</dbReference>